<reference evidence="2" key="2">
    <citation type="submission" date="2020-01" db="EMBL/GenBank/DDBJ databases">
        <authorList>
            <person name="Abba' S."/>
        </authorList>
    </citation>
    <scope>NUCLEOTIDE SEQUENCE</scope>
    <source>
        <strain evidence="2">St_USA</strain>
    </source>
</reference>
<protein>
    <submittedName>
        <fullName evidence="2">Uncharacterized protein</fullName>
    </submittedName>
</protein>
<evidence type="ECO:0000313" key="2">
    <source>
        <dbReference type="EMBL" id="QIJ56921.1"/>
    </source>
</evidence>
<sequence length="203" mass="22645">MMVKRRANGTRRVRRGTRVMRAIGGVRRRARRAGKTLAAGLSNGLSRIFANPLLLFGFITVILFACDALKNPYYCTVKKPDGSCQTWTTGPSLFYKSCHAIDTHAPYLHASKLCTFIQTHPNSTTAFLDGLFVTSFKLGSRLYPSYLALWILGTTLLPEGSYLMYLVVSLCMWLYFVQKKTTNRRIVLLGGVALLYAAYVSGL</sequence>
<feature type="transmembrane region" description="Helical" evidence="1">
    <location>
        <begin position="147"/>
        <end position="174"/>
    </location>
</feature>
<keyword evidence="1" id="KW-0812">Transmembrane</keyword>
<evidence type="ECO:0000256" key="1">
    <source>
        <dbReference type="SAM" id="Phobius"/>
    </source>
</evidence>
<keyword evidence="1" id="KW-1133">Transmembrane helix</keyword>
<organism evidence="2">
    <name type="scientific">Scaphoideus titanus permutotetra-like virus 1</name>
    <dbReference type="NCBI Taxonomy" id="2716555"/>
    <lineage>
        <taxon>Viruses</taxon>
        <taxon>Riboviria</taxon>
        <taxon>Orthornavirae</taxon>
        <taxon>Permutotetraviridae</taxon>
    </lineage>
</organism>
<keyword evidence="1" id="KW-0472">Membrane</keyword>
<name>A0A6G7NS49_9VIRU</name>
<dbReference type="EMBL" id="MN982394">
    <property type="protein sequence ID" value="QIJ56921.1"/>
    <property type="molecule type" value="Genomic_RNA"/>
</dbReference>
<feature type="transmembrane region" description="Helical" evidence="1">
    <location>
        <begin position="186"/>
        <end position="202"/>
    </location>
</feature>
<proteinExistence type="predicted"/>
<accession>A0A6G7NS49</accession>
<reference evidence="2" key="1">
    <citation type="journal article" date="2020" name="Viruses">
        <title>New Viral Sequences Identified in the Flavescence Doree Phytoplasma Vector Scaphoideus titanus.</title>
        <authorList>
            <person name="Ottati S."/>
            <person name="Chiapello M."/>
            <person name="Galetto L."/>
            <person name="Bosco D."/>
            <person name="Marzachi C."/>
            <person name="Abba S."/>
        </authorList>
    </citation>
    <scope>NUCLEOTIDE SEQUENCE</scope>
    <source>
        <strain evidence="2">St_USA</strain>
    </source>
</reference>